<dbReference type="AlphaFoldDB" id="A0A5B7D6R3"/>
<name>A0A5B7D6R3_PORTR</name>
<gene>
    <name evidence="1" type="ORF">E2C01_009816</name>
</gene>
<dbReference type="Proteomes" id="UP000324222">
    <property type="component" value="Unassembled WGS sequence"/>
</dbReference>
<sequence>MKELIPSLTRQQAMGDFESSSGKAIRCCCPQLQIGGCQLHFSQNLYRKIQNLGPTELYNYNKQFNRFPRLGPKLFLPKVTSRGIRRNQCSRAGSGASKRSGGQS</sequence>
<protein>
    <recommendedName>
        <fullName evidence="3">MULE transposase domain-containing protein</fullName>
    </recommendedName>
</protein>
<comment type="caution">
    <text evidence="1">The sequence shown here is derived from an EMBL/GenBank/DDBJ whole genome shotgun (WGS) entry which is preliminary data.</text>
</comment>
<proteinExistence type="predicted"/>
<evidence type="ECO:0000313" key="1">
    <source>
        <dbReference type="EMBL" id="MPC16972.1"/>
    </source>
</evidence>
<accession>A0A5B7D6R3</accession>
<evidence type="ECO:0008006" key="3">
    <source>
        <dbReference type="Google" id="ProtNLM"/>
    </source>
</evidence>
<dbReference type="EMBL" id="VSRR010000552">
    <property type="protein sequence ID" value="MPC16972.1"/>
    <property type="molecule type" value="Genomic_DNA"/>
</dbReference>
<keyword evidence="2" id="KW-1185">Reference proteome</keyword>
<evidence type="ECO:0000313" key="2">
    <source>
        <dbReference type="Proteomes" id="UP000324222"/>
    </source>
</evidence>
<organism evidence="1 2">
    <name type="scientific">Portunus trituberculatus</name>
    <name type="common">Swimming crab</name>
    <name type="synonym">Neptunus trituberculatus</name>
    <dbReference type="NCBI Taxonomy" id="210409"/>
    <lineage>
        <taxon>Eukaryota</taxon>
        <taxon>Metazoa</taxon>
        <taxon>Ecdysozoa</taxon>
        <taxon>Arthropoda</taxon>
        <taxon>Crustacea</taxon>
        <taxon>Multicrustacea</taxon>
        <taxon>Malacostraca</taxon>
        <taxon>Eumalacostraca</taxon>
        <taxon>Eucarida</taxon>
        <taxon>Decapoda</taxon>
        <taxon>Pleocyemata</taxon>
        <taxon>Brachyura</taxon>
        <taxon>Eubrachyura</taxon>
        <taxon>Portunoidea</taxon>
        <taxon>Portunidae</taxon>
        <taxon>Portuninae</taxon>
        <taxon>Portunus</taxon>
    </lineage>
</organism>
<reference evidence="1 2" key="1">
    <citation type="submission" date="2019-05" db="EMBL/GenBank/DDBJ databases">
        <title>Another draft genome of Portunus trituberculatus and its Hox gene families provides insights of decapod evolution.</title>
        <authorList>
            <person name="Jeong J.-H."/>
            <person name="Song I."/>
            <person name="Kim S."/>
            <person name="Choi T."/>
            <person name="Kim D."/>
            <person name="Ryu S."/>
            <person name="Kim W."/>
        </authorList>
    </citation>
    <scope>NUCLEOTIDE SEQUENCE [LARGE SCALE GENOMIC DNA]</scope>
    <source>
        <tissue evidence="1">Muscle</tissue>
    </source>
</reference>